<feature type="transmembrane region" description="Helical" evidence="8">
    <location>
        <begin position="241"/>
        <end position="261"/>
    </location>
</feature>
<feature type="transmembrane region" description="Helical" evidence="8">
    <location>
        <begin position="318"/>
        <end position="336"/>
    </location>
</feature>
<evidence type="ECO:0000313" key="9">
    <source>
        <dbReference type="EMBL" id="TDW16459.1"/>
    </source>
</evidence>
<reference evidence="9 10" key="1">
    <citation type="submission" date="2019-03" db="EMBL/GenBank/DDBJ databases">
        <title>Genomic Encyclopedia of Type Strains, Phase IV (KMG-IV): sequencing the most valuable type-strain genomes for metagenomic binning, comparative biology and taxonomic classification.</title>
        <authorList>
            <person name="Goeker M."/>
        </authorList>
    </citation>
    <scope>NUCLEOTIDE SEQUENCE [LARGE SCALE GENOMIC DNA]</scope>
    <source>
        <strain evidence="9 10">DSM 28867</strain>
    </source>
</reference>
<evidence type="ECO:0000256" key="1">
    <source>
        <dbReference type="ARBA" id="ARBA00004651"/>
    </source>
</evidence>
<keyword evidence="10" id="KW-1185">Reference proteome</keyword>
<keyword evidence="7 8" id="KW-0472">Membrane</keyword>
<dbReference type="GO" id="GO:0033214">
    <property type="term" value="P:siderophore-iron import into cell"/>
    <property type="evidence" value="ECO:0007669"/>
    <property type="project" value="TreeGrafter"/>
</dbReference>
<dbReference type="GO" id="GO:0022857">
    <property type="term" value="F:transmembrane transporter activity"/>
    <property type="evidence" value="ECO:0007669"/>
    <property type="project" value="InterPro"/>
</dbReference>
<dbReference type="Proteomes" id="UP000294743">
    <property type="component" value="Unassembled WGS sequence"/>
</dbReference>
<evidence type="ECO:0000313" key="10">
    <source>
        <dbReference type="Proteomes" id="UP000294743"/>
    </source>
</evidence>
<evidence type="ECO:0000256" key="8">
    <source>
        <dbReference type="SAM" id="Phobius"/>
    </source>
</evidence>
<dbReference type="Pfam" id="PF01032">
    <property type="entry name" value="FecCD"/>
    <property type="match status" value="1"/>
</dbReference>
<dbReference type="AlphaFoldDB" id="A0A4R7ZFS0"/>
<feature type="transmembrane region" description="Helical" evidence="8">
    <location>
        <begin position="20"/>
        <end position="41"/>
    </location>
</feature>
<evidence type="ECO:0000256" key="3">
    <source>
        <dbReference type="ARBA" id="ARBA00022448"/>
    </source>
</evidence>
<dbReference type="EMBL" id="SODD01000023">
    <property type="protein sequence ID" value="TDW16459.1"/>
    <property type="molecule type" value="Genomic_DNA"/>
</dbReference>
<comment type="similarity">
    <text evidence="2">Belongs to the binding-protein-dependent transport system permease family. FecCD subfamily.</text>
</comment>
<proteinExistence type="inferred from homology"/>
<dbReference type="PANTHER" id="PTHR30472">
    <property type="entry name" value="FERRIC ENTEROBACTIN TRANSPORT SYSTEM PERMEASE PROTEIN"/>
    <property type="match status" value="1"/>
</dbReference>
<feature type="transmembrane region" description="Helical" evidence="8">
    <location>
        <begin position="129"/>
        <end position="147"/>
    </location>
</feature>
<keyword evidence="4" id="KW-1003">Cell membrane</keyword>
<feature type="transmembrane region" description="Helical" evidence="8">
    <location>
        <begin position="291"/>
        <end position="312"/>
    </location>
</feature>
<comment type="caution">
    <text evidence="9">The sequence shown here is derived from an EMBL/GenBank/DDBJ whole genome shotgun (WGS) entry which is preliminary data.</text>
</comment>
<feature type="transmembrane region" description="Helical" evidence="8">
    <location>
        <begin position="75"/>
        <end position="93"/>
    </location>
</feature>
<evidence type="ECO:0000256" key="6">
    <source>
        <dbReference type="ARBA" id="ARBA00022989"/>
    </source>
</evidence>
<evidence type="ECO:0000256" key="4">
    <source>
        <dbReference type="ARBA" id="ARBA00022475"/>
    </source>
</evidence>
<dbReference type="PANTHER" id="PTHR30472:SF24">
    <property type="entry name" value="FERRIC ENTEROBACTIN TRANSPORT SYSTEM PERMEASE PROTEIN FEPG"/>
    <property type="match status" value="1"/>
</dbReference>
<dbReference type="OrthoDB" id="9792889at2"/>
<evidence type="ECO:0000256" key="2">
    <source>
        <dbReference type="ARBA" id="ARBA00007935"/>
    </source>
</evidence>
<comment type="subcellular location">
    <subcellularLocation>
        <location evidence="1">Cell membrane</location>
        <topology evidence="1">Multi-pass membrane protein</topology>
    </subcellularLocation>
</comment>
<evidence type="ECO:0000256" key="7">
    <source>
        <dbReference type="ARBA" id="ARBA00023136"/>
    </source>
</evidence>
<gene>
    <name evidence="9" type="ORF">EDD63_12316</name>
</gene>
<accession>A0A4R7ZFS0</accession>
<keyword evidence="3" id="KW-0813">Transport</keyword>
<dbReference type="RefSeq" id="WP_134169875.1">
    <property type="nucleotide sequence ID" value="NZ_SODD01000023.1"/>
</dbReference>
<feature type="transmembrane region" description="Helical" evidence="8">
    <location>
        <begin position="159"/>
        <end position="179"/>
    </location>
</feature>
<dbReference type="SUPFAM" id="SSF81345">
    <property type="entry name" value="ABC transporter involved in vitamin B12 uptake, BtuC"/>
    <property type="match status" value="1"/>
</dbReference>
<name>A0A4R7ZFS0_9FIRM</name>
<feature type="transmembrane region" description="Helical" evidence="8">
    <location>
        <begin position="105"/>
        <end position="123"/>
    </location>
</feature>
<protein>
    <submittedName>
        <fullName evidence="9">Iron complex transport system permease protein</fullName>
    </submittedName>
</protein>
<evidence type="ECO:0000256" key="5">
    <source>
        <dbReference type="ARBA" id="ARBA00022692"/>
    </source>
</evidence>
<dbReference type="InterPro" id="IPR037294">
    <property type="entry name" value="ABC_BtuC-like"/>
</dbReference>
<dbReference type="InterPro" id="IPR000522">
    <property type="entry name" value="ABC_transptr_permease_BtuC"/>
</dbReference>
<feature type="transmembrane region" description="Helical" evidence="8">
    <location>
        <begin position="199"/>
        <end position="221"/>
    </location>
</feature>
<dbReference type="GO" id="GO:0005886">
    <property type="term" value="C:plasma membrane"/>
    <property type="evidence" value="ECO:0007669"/>
    <property type="project" value="UniProtKB-SubCell"/>
</dbReference>
<dbReference type="Gene3D" id="1.10.3470.10">
    <property type="entry name" value="ABC transporter involved in vitamin B12 uptake, BtuC"/>
    <property type="match status" value="1"/>
</dbReference>
<organism evidence="9 10">
    <name type="scientific">Breznakia blatticola</name>
    <dbReference type="NCBI Taxonomy" id="1754012"/>
    <lineage>
        <taxon>Bacteria</taxon>
        <taxon>Bacillati</taxon>
        <taxon>Bacillota</taxon>
        <taxon>Erysipelotrichia</taxon>
        <taxon>Erysipelotrichales</taxon>
        <taxon>Erysipelotrichaceae</taxon>
        <taxon>Breznakia</taxon>
    </lineage>
</organism>
<keyword evidence="5 8" id="KW-0812">Transmembrane</keyword>
<keyword evidence="6 8" id="KW-1133">Transmembrane helix</keyword>
<dbReference type="CDD" id="cd06550">
    <property type="entry name" value="TM_ABC_iron-siderophores_like"/>
    <property type="match status" value="1"/>
</dbReference>
<sequence length="344" mass="36376">MSNYTENKVRAGYARRKRRAILATISLVLIAIVLMLLMLMLGNTNYSLATIFEVLSGKQIQGASFAISTIRLPRMLAGAFTGFALGLAGSVFQKMLRNTLASPDIVGVSAGTSMAAVFCILILGLSGFMVSFIACIVGLLCALLIYALSNIGHFSTSRFVLIGIGMQSAIQAVISYMMVRANQYEVTGAMRWLSGSLNGIQMKSIPLLAIVVIVFTLIILLSERNLNILELGEDLAAVLGVNLRISRIVLIVSAVCLIAFATSVGGPIAFVSFLAGPIALRLVGAGRSYAFASGLVGVILVLAADLLGQFAFSTRFPVGVITGVIGAPYLLLLLFGKSRKKGTL</sequence>